<feature type="domain" description="DUF11" evidence="1">
    <location>
        <begin position="49"/>
        <end position="168"/>
    </location>
</feature>
<evidence type="ECO:0000259" key="2">
    <source>
        <dbReference type="Pfam" id="PF17892"/>
    </source>
</evidence>
<dbReference type="NCBIfam" id="TIGR01451">
    <property type="entry name" value="B_ant_repeat"/>
    <property type="match status" value="14"/>
</dbReference>
<feature type="domain" description="DUF11" evidence="1">
    <location>
        <begin position="693"/>
        <end position="797"/>
    </location>
</feature>
<organism evidence="4 5">
    <name type="scientific">Pedobacter africanus</name>
    <dbReference type="NCBI Taxonomy" id="151894"/>
    <lineage>
        <taxon>Bacteria</taxon>
        <taxon>Pseudomonadati</taxon>
        <taxon>Bacteroidota</taxon>
        <taxon>Sphingobacteriia</taxon>
        <taxon>Sphingobacteriales</taxon>
        <taxon>Sphingobacteriaceae</taxon>
        <taxon>Pedobacter</taxon>
    </lineage>
</organism>
<dbReference type="Gene3D" id="2.60.40.740">
    <property type="match status" value="1"/>
</dbReference>
<dbReference type="InterPro" id="IPR001434">
    <property type="entry name" value="OmcB-like_DUF11"/>
</dbReference>
<feature type="domain" description="Cadherin-like" evidence="2">
    <location>
        <begin position="1582"/>
        <end position="1691"/>
    </location>
</feature>
<feature type="domain" description="DUF11" evidence="1">
    <location>
        <begin position="1340"/>
        <end position="1447"/>
    </location>
</feature>
<feature type="domain" description="DUF11" evidence="1">
    <location>
        <begin position="176"/>
        <end position="293"/>
    </location>
</feature>
<feature type="domain" description="DUF11" evidence="1">
    <location>
        <begin position="1079"/>
        <end position="1202"/>
    </location>
</feature>
<feature type="domain" description="DUF11" evidence="1">
    <location>
        <begin position="1211"/>
        <end position="1318"/>
    </location>
</feature>
<sequence>TLTISGTVAAGAGGSLVNTVTVVVPAGSADPNMANNSSTVTTPVSRVMDFELSKVSSPVTAVAGQGLSYTITLKNNGPSSLTAADNLTLTDVLPAGFTATGYSAAAGSYTSSTGNWTGLTLASGQSSTLTITGNVAATATGSLSNTASLTLPSGISDPNTANNSATINTPVNRVMDLGISKTGAPKPAVAGETLTYTLTVTNNGPATLLASDILDVNDNLPLGFQATSYTPVSGTYTSATGSWAGLTLASGQSAVLTIAGKVTSGTTGSLTNVVSVVSPAGVNDPVAGNNTATDVTNITVKPVLTVVKTGPATVTAGSAVAYVLNITNTGSSDAVNADITDMVPASLGNVNWTSSVTGAAAVIQNPSGNGNAVNLKANIPAGAGNGLTVNISGTLNASASGTLSNTATATPAEASGTGSNSTSTANITRTSALVLSKTGPASALAGRSVTYQVEVLNNGPSQAAGTVITDAIAAELGNVTWTATAAGSSAITSGASGTGNAVNVTADLNVGDANKILLTITGELNAGQSNTVISNQASATASGGAAVLSNTVATTVSNQSSLTINKSGPLSINAGENITYNLTVSNNGPGNASSAVITDLIPAGLLNVSWSATQSGSASIVSAAQGTGNLNLTANIPAGGGNQVNILITGKVDPAFAGTSLSNTATVTPAESGNPAVNSNTVTTQVQKTAILQISKSGPPTGIAGQSITYRIQVTNTGPSDVAGARITDVIAAAILAPSWTIETSGSATVDQTSGTGNIDVLAGLKSNGTDAITITVTGTIDPLFTGTLSNTATATPAGVSNTSPVTSTVNTVVSAAANIRMIKSGPANVGAGEPIRYTLLVVNDGPSTAIATHVLDDLLSSAQLSTVSWTVTSSPGITPSASSGTGNVDLTADIPSGGELRVTITGTVSPALATNQTISNTATANSTVSDPDPANNTSTVLTTVDNDPVFRVAKTGPASVNIGDAISYKILVTNSGAGNIATLNVKDLVPADVVVSDWTAVTIGTASINNVTGGTATGNSNDVEFTGGIPTGAGNAIEVTVNGTISLAAANSITNTVSVTAGTVKQSSVVTAVNKSTDVAIFKQGPAQVAPGENVAYTIKVLNNGPVNVTGLSVTDVMPALLTNVSWTALTAGTASVSAASGTGDIAVTGNIAAGADNYLLFTVMGTVPANAANGSFDNTATVTLPSNLTDFQSTNNSSTVYTTVTNKTDIQVQKTGPAAAKAGEQIQYAIQVSNNGPSDATGLSIDDLLDANLANISWTVGTSGAATATPASGTGASVHVNGSIPAGAGNTITVNITATVNAAFAGTITNQARAQASGGAVVNSAVVSTLVSRLPQFEITKTGPASVNAGTGMAYTLKVTNTGISDAIGAVITDIVPAKLQNVTWSATASNTNTIISSAASGTGNVGLTATIPAGTANFITVVVNGDLLPGETGTLSNTATVTPAETGIGLNSAAVVTNIQSVADLSITNTANIPAQKVGQPVTFTLTVKNNGPGNASAVAVNNLLPAGYTAISSSSTNYNAATGVWTIGNLASGADLTLTITANLVVGGPYQTTATVSAAETDPVMANNTAQATINVENTAPVAIAHTGSLLEDQPFSVNGTNGLLQGATDADGDALSIAKFVIAGITGDFSVGTEVSIPAVGGILINADGSYAFNPELNYNGSVPLITYTVTDGKGGTANNSLSLTVGAVNDVPVFVKGPDVSVLQYAAAQTVNGWATNISAGPADESAQALDFVVTNANNSLFAVQPAIDAAGNLTFTPAAAATGTALVSVYLHDNGGVLNGGADRSAVQTFNITINPASPALLLSKVAGNTGTKAGDVINYTFTVKNTGDVDLTNVVVTDAGATAITPASIPLLAVNASATVTASHTLSQAEVNAGRYANQAAVTARDPGNVLVSYLNSDDPNTPALNDSTVVNIVPSASMNFTKVAGNTGNKAGDVINYILVVSNTGNVTLSNIVVADPGADPNSISPVFVASLAPNATASFTAKHTLTQADVDAGSYSNHAAVSANRPGGFPLSRLLSDDPATAAAGDATVVAISPSASMSLSKVASNTGSKAGDVINYTLVVSNTGNVTLSNVTVSDAGADAGSISPAVITSLAPGAS</sequence>
<evidence type="ECO:0000313" key="4">
    <source>
        <dbReference type="EMBL" id="SMD09188.1"/>
    </source>
</evidence>
<dbReference type="Pfam" id="PF17892">
    <property type="entry name" value="Cadherin_5"/>
    <property type="match status" value="1"/>
</dbReference>
<reference evidence="5" key="1">
    <citation type="submission" date="2017-04" db="EMBL/GenBank/DDBJ databases">
        <authorList>
            <person name="Varghese N."/>
            <person name="Submissions S."/>
        </authorList>
    </citation>
    <scope>NUCLEOTIDE SEQUENCE [LARGE SCALE GENOMIC DNA]</scope>
    <source>
        <strain evidence="5">DSM 12126</strain>
    </source>
</reference>
<feature type="non-terminal residue" evidence="4">
    <location>
        <position position="1"/>
    </location>
</feature>
<feature type="domain" description="DUF7507" evidence="3">
    <location>
        <begin position="1925"/>
        <end position="2020"/>
    </location>
</feature>
<dbReference type="Pfam" id="PF24346">
    <property type="entry name" value="DUF7507"/>
    <property type="match status" value="3"/>
</dbReference>
<gene>
    <name evidence="4" type="ORF">SAMN04488524_4816</name>
</gene>
<proteinExistence type="predicted"/>
<feature type="non-terminal residue" evidence="4">
    <location>
        <position position="2107"/>
    </location>
</feature>
<dbReference type="Gene3D" id="2.60.40.1200">
    <property type="match status" value="1"/>
</dbReference>
<dbReference type="RefSeq" id="WP_084241593.1">
    <property type="nucleotide sequence ID" value="NZ_FWXT01000008.1"/>
</dbReference>
<dbReference type="InterPro" id="IPR041690">
    <property type="entry name" value="Cadherin_5"/>
</dbReference>
<feature type="domain" description="DUF11" evidence="1">
    <location>
        <begin position="569"/>
        <end position="684"/>
    </location>
</feature>
<dbReference type="InterPro" id="IPR051172">
    <property type="entry name" value="Chlamydia_OmcB"/>
</dbReference>
<feature type="domain" description="DUF11" evidence="1">
    <location>
        <begin position="1467"/>
        <end position="1578"/>
    </location>
</feature>
<feature type="domain" description="DUF7507" evidence="3">
    <location>
        <begin position="2046"/>
        <end position="2107"/>
    </location>
</feature>
<evidence type="ECO:0000259" key="3">
    <source>
        <dbReference type="Pfam" id="PF24346"/>
    </source>
</evidence>
<accession>A0A1W2EJ76</accession>
<evidence type="ECO:0000259" key="1">
    <source>
        <dbReference type="Pfam" id="PF01345"/>
    </source>
</evidence>
<feature type="domain" description="DUF11" evidence="1">
    <location>
        <begin position="435"/>
        <end position="553"/>
    </location>
</feature>
<dbReference type="PANTHER" id="PTHR34819">
    <property type="entry name" value="LARGE CYSTEINE-RICH PERIPLASMIC PROTEIN OMCB"/>
    <property type="match status" value="1"/>
</dbReference>
<feature type="domain" description="DUF7507" evidence="3">
    <location>
        <begin position="1805"/>
        <end position="1897"/>
    </location>
</feature>
<protein>
    <submittedName>
        <fullName evidence="4">Conserved repeat domain-containing protein</fullName>
    </submittedName>
</protein>
<dbReference type="InterPro" id="IPR047589">
    <property type="entry name" value="DUF11_rpt"/>
</dbReference>
<evidence type="ECO:0000313" key="5">
    <source>
        <dbReference type="Proteomes" id="UP000192756"/>
    </source>
</evidence>
<feature type="domain" description="DUF11" evidence="1">
    <location>
        <begin position="828"/>
        <end position="941"/>
    </location>
</feature>
<dbReference type="Pfam" id="PF01345">
    <property type="entry name" value="DUF11"/>
    <property type="match status" value="10"/>
</dbReference>
<keyword evidence="5" id="KW-1185">Reference proteome</keyword>
<dbReference type="Gene3D" id="2.60.40.10">
    <property type="entry name" value="Immunoglobulins"/>
    <property type="match status" value="4"/>
</dbReference>
<dbReference type="EMBL" id="FWXT01000008">
    <property type="protein sequence ID" value="SMD09188.1"/>
    <property type="molecule type" value="Genomic_DNA"/>
</dbReference>
<dbReference type="InterPro" id="IPR013783">
    <property type="entry name" value="Ig-like_fold"/>
</dbReference>
<dbReference type="InterPro" id="IPR055354">
    <property type="entry name" value="DUF7507"/>
</dbReference>
<dbReference type="OrthoDB" id="5726170at2"/>
<dbReference type="Proteomes" id="UP000192756">
    <property type="component" value="Unassembled WGS sequence"/>
</dbReference>
<name>A0A1W2EJ76_9SPHI</name>